<keyword evidence="2" id="KW-1185">Reference proteome</keyword>
<reference evidence="3" key="1">
    <citation type="submission" date="2017-02" db="UniProtKB">
        <authorList>
            <consortium name="WormBaseParasite"/>
        </authorList>
    </citation>
    <scope>IDENTIFICATION</scope>
</reference>
<gene>
    <name evidence="1" type="ORF">BPAG_LOCUS2182</name>
</gene>
<protein>
    <submittedName>
        <fullName evidence="3">Ovule protein</fullName>
    </submittedName>
</protein>
<evidence type="ECO:0000313" key="3">
    <source>
        <dbReference type="WBParaSite" id="BPAG_0000221201-mRNA-1"/>
    </source>
</evidence>
<organism evidence="3">
    <name type="scientific">Brugia pahangi</name>
    <name type="common">Filarial nematode worm</name>
    <dbReference type="NCBI Taxonomy" id="6280"/>
    <lineage>
        <taxon>Eukaryota</taxon>
        <taxon>Metazoa</taxon>
        <taxon>Ecdysozoa</taxon>
        <taxon>Nematoda</taxon>
        <taxon>Chromadorea</taxon>
        <taxon>Rhabditida</taxon>
        <taxon>Spirurina</taxon>
        <taxon>Spiruromorpha</taxon>
        <taxon>Filarioidea</taxon>
        <taxon>Onchocercidae</taxon>
        <taxon>Brugia</taxon>
    </lineage>
</organism>
<dbReference type="Proteomes" id="UP000278627">
    <property type="component" value="Unassembled WGS sequence"/>
</dbReference>
<reference evidence="1 2" key="2">
    <citation type="submission" date="2018-11" db="EMBL/GenBank/DDBJ databases">
        <authorList>
            <consortium name="Pathogen Informatics"/>
        </authorList>
    </citation>
    <scope>NUCLEOTIDE SEQUENCE [LARGE SCALE GENOMIC DNA]</scope>
</reference>
<proteinExistence type="predicted"/>
<dbReference type="WBParaSite" id="BPAG_0000221201-mRNA-1">
    <property type="protein sequence ID" value="BPAG_0000221201-mRNA-1"/>
    <property type="gene ID" value="BPAG_0000221201"/>
</dbReference>
<accession>A0A0N4T1Z8</accession>
<evidence type="ECO:0000313" key="1">
    <source>
        <dbReference type="EMBL" id="VDN83368.1"/>
    </source>
</evidence>
<dbReference type="AlphaFoldDB" id="A0A0N4T1Z8"/>
<evidence type="ECO:0000313" key="2">
    <source>
        <dbReference type="Proteomes" id="UP000278627"/>
    </source>
</evidence>
<name>A0A0N4T1Z8_BRUPA</name>
<sequence length="69" mass="7759">MAATILATCAFQPPIYQPWKNQSTVLLNRPNRTSASTSTTSTYYTSTYFKTVPLQLKLLPQQPPISHML</sequence>
<dbReference type="EMBL" id="UZAD01000268">
    <property type="protein sequence ID" value="VDN83368.1"/>
    <property type="molecule type" value="Genomic_DNA"/>
</dbReference>